<keyword evidence="7" id="KW-1185">Reference proteome</keyword>
<dbReference type="OrthoDB" id="386949at2759"/>
<feature type="region of interest" description="Disordered" evidence="4">
    <location>
        <begin position="285"/>
        <end position="312"/>
    </location>
</feature>
<dbReference type="PANTHER" id="PTHR11064">
    <property type="entry name" value="CCAAT-BINDING TRANSCRIPTION FACTOR-RELATED"/>
    <property type="match status" value="1"/>
</dbReference>
<evidence type="ECO:0000256" key="2">
    <source>
        <dbReference type="ARBA" id="ARBA00023015"/>
    </source>
</evidence>
<sequence>MSADEGDSHFFAEAKCEGEKMLPVANVGRIMKRILPTNAKIAKDAKETMQECVTEFIAFITSEASEKCLLEKRKTLGGDDIINALGNLGFEKYQEPLRKYLDRYREHAPAEAAGKYMPAASADRGLAGMGGSSSTMGGMFGMHPSQTQQRAGMPPQFAGPPGMPGMPFGGAPHGLQGFPALPQAARINPAAFMQHAAVASQMASIHGQAGAHPFGPAGAAGPPTASPQMHARGFPSLMSSGSASAAGLPAGGHQDDGLHHEDVAIGGASLIKQEDVPIGGASLIKMDHEGEGIHGGPGPVIKHDDDDDDDDD</sequence>
<accession>A0A0G4EWH4</accession>
<keyword evidence="3" id="KW-0804">Transcription</keyword>
<dbReference type="Proteomes" id="UP000041254">
    <property type="component" value="Unassembled WGS sequence"/>
</dbReference>
<evidence type="ECO:0000256" key="4">
    <source>
        <dbReference type="SAM" id="MobiDB-lite"/>
    </source>
</evidence>
<evidence type="ECO:0000256" key="1">
    <source>
        <dbReference type="ARBA" id="ARBA00009053"/>
    </source>
</evidence>
<evidence type="ECO:0000313" key="7">
    <source>
        <dbReference type="Proteomes" id="UP000041254"/>
    </source>
</evidence>
<dbReference type="GO" id="GO:0046982">
    <property type="term" value="F:protein heterodimerization activity"/>
    <property type="evidence" value="ECO:0007669"/>
    <property type="project" value="InterPro"/>
</dbReference>
<dbReference type="PRINTS" id="PR00615">
    <property type="entry name" value="CCAATSUBUNTA"/>
</dbReference>
<dbReference type="GO" id="GO:0001228">
    <property type="term" value="F:DNA-binding transcription activator activity, RNA polymerase II-specific"/>
    <property type="evidence" value="ECO:0007669"/>
    <property type="project" value="InterPro"/>
</dbReference>
<organism evidence="6 7">
    <name type="scientific">Vitrella brassicaformis (strain CCMP3155)</name>
    <dbReference type="NCBI Taxonomy" id="1169540"/>
    <lineage>
        <taxon>Eukaryota</taxon>
        <taxon>Sar</taxon>
        <taxon>Alveolata</taxon>
        <taxon>Colpodellida</taxon>
        <taxon>Vitrellaceae</taxon>
        <taxon>Vitrella</taxon>
    </lineage>
</organism>
<dbReference type="InterPro" id="IPR003958">
    <property type="entry name" value="CBFA_NFYB_domain"/>
</dbReference>
<protein>
    <recommendedName>
        <fullName evidence="5">Transcription factor CBF/NF-Y/archaeal histone domain-containing protein</fullName>
    </recommendedName>
</protein>
<keyword evidence="2" id="KW-0805">Transcription regulation</keyword>
<dbReference type="InterPro" id="IPR009072">
    <property type="entry name" value="Histone-fold"/>
</dbReference>
<dbReference type="GO" id="GO:0000978">
    <property type="term" value="F:RNA polymerase II cis-regulatory region sequence-specific DNA binding"/>
    <property type="evidence" value="ECO:0007669"/>
    <property type="project" value="TreeGrafter"/>
</dbReference>
<proteinExistence type="inferred from homology"/>
<dbReference type="InParanoid" id="A0A0G4EWH4"/>
<dbReference type="EMBL" id="CDMY01000337">
    <property type="protein sequence ID" value="CEM03312.1"/>
    <property type="molecule type" value="Genomic_DNA"/>
</dbReference>
<dbReference type="PANTHER" id="PTHR11064:SF106">
    <property type="entry name" value="NUCLEAR TRANSCRIPTION FACTOR Y SUBUNIT B-5"/>
    <property type="match status" value="1"/>
</dbReference>
<evidence type="ECO:0000259" key="5">
    <source>
        <dbReference type="Pfam" id="PF00808"/>
    </source>
</evidence>
<dbReference type="SUPFAM" id="SSF47113">
    <property type="entry name" value="Histone-fold"/>
    <property type="match status" value="1"/>
</dbReference>
<name>A0A0G4EWH4_VITBC</name>
<dbReference type="VEuPathDB" id="CryptoDB:Vbra_13813"/>
<feature type="compositionally biased region" description="Low complexity" evidence="4">
    <location>
        <begin position="239"/>
        <end position="252"/>
    </location>
</feature>
<reference evidence="6 7" key="1">
    <citation type="submission" date="2014-11" db="EMBL/GenBank/DDBJ databases">
        <authorList>
            <person name="Zhu J."/>
            <person name="Qi W."/>
            <person name="Song R."/>
        </authorList>
    </citation>
    <scope>NUCLEOTIDE SEQUENCE [LARGE SCALE GENOMIC DNA]</scope>
</reference>
<dbReference type="Pfam" id="PF00808">
    <property type="entry name" value="CBFD_NFYB_HMF"/>
    <property type="match status" value="1"/>
</dbReference>
<evidence type="ECO:0000313" key="6">
    <source>
        <dbReference type="EMBL" id="CEM03312.1"/>
    </source>
</evidence>
<dbReference type="CDD" id="cd22907">
    <property type="entry name" value="HFD_NFYB"/>
    <property type="match status" value="1"/>
</dbReference>
<gene>
    <name evidence="6" type="ORF">Vbra_13813</name>
</gene>
<dbReference type="GO" id="GO:0016602">
    <property type="term" value="C:CCAAT-binding factor complex"/>
    <property type="evidence" value="ECO:0007669"/>
    <property type="project" value="InterPro"/>
</dbReference>
<dbReference type="AlphaFoldDB" id="A0A0G4EWH4"/>
<comment type="similarity">
    <text evidence="1">Belongs to the NFYB/HAP3 subunit family.</text>
</comment>
<dbReference type="STRING" id="1169540.A0A0G4EWH4"/>
<feature type="compositionally biased region" description="Low complexity" evidence="4">
    <location>
        <begin position="214"/>
        <end position="227"/>
    </location>
</feature>
<feature type="domain" description="Transcription factor CBF/NF-Y/archaeal histone" evidence="5">
    <location>
        <begin position="22"/>
        <end position="85"/>
    </location>
</feature>
<evidence type="ECO:0000256" key="3">
    <source>
        <dbReference type="ARBA" id="ARBA00023163"/>
    </source>
</evidence>
<dbReference type="Gene3D" id="1.10.20.10">
    <property type="entry name" value="Histone, subunit A"/>
    <property type="match status" value="1"/>
</dbReference>
<feature type="region of interest" description="Disordered" evidence="4">
    <location>
        <begin position="214"/>
        <end position="259"/>
    </location>
</feature>
<dbReference type="InterPro" id="IPR027113">
    <property type="entry name" value="Transc_fact_NFYB/HAP3"/>
</dbReference>